<gene>
    <name evidence="1" type="ORF">QFC22_006465</name>
</gene>
<dbReference type="EMBL" id="JASBWU010000029">
    <property type="protein sequence ID" value="KAJ9111594.1"/>
    <property type="molecule type" value="Genomic_DNA"/>
</dbReference>
<evidence type="ECO:0000313" key="2">
    <source>
        <dbReference type="Proteomes" id="UP001243375"/>
    </source>
</evidence>
<evidence type="ECO:0000313" key="1">
    <source>
        <dbReference type="EMBL" id="KAJ9111594.1"/>
    </source>
</evidence>
<sequence>MRQTAQTSSQGLDQQHIAPVEHSIDQFQQPPEPSIKATTPPLTNKPVKNPVVAKTVCYLPAPNLANAKKYRRTSLEARAYAFIRKKLLRQEDVDLDRLRAYDEPYINKKLEDYKHSEA</sequence>
<dbReference type="Proteomes" id="UP001243375">
    <property type="component" value="Unassembled WGS sequence"/>
</dbReference>
<organism evidence="1 2">
    <name type="scientific">Naganishia vaughanmartiniae</name>
    <dbReference type="NCBI Taxonomy" id="1424756"/>
    <lineage>
        <taxon>Eukaryota</taxon>
        <taxon>Fungi</taxon>
        <taxon>Dikarya</taxon>
        <taxon>Basidiomycota</taxon>
        <taxon>Agaricomycotina</taxon>
        <taxon>Tremellomycetes</taxon>
        <taxon>Filobasidiales</taxon>
        <taxon>Filobasidiaceae</taxon>
        <taxon>Naganishia</taxon>
    </lineage>
</organism>
<reference evidence="1" key="1">
    <citation type="submission" date="2023-04" db="EMBL/GenBank/DDBJ databases">
        <title>Draft Genome sequencing of Naganishia species isolated from polar environments using Oxford Nanopore Technology.</title>
        <authorList>
            <person name="Leo P."/>
            <person name="Venkateswaran K."/>
        </authorList>
    </citation>
    <scope>NUCLEOTIDE SEQUENCE</scope>
    <source>
        <strain evidence="1">MNA-CCFEE 5425</strain>
    </source>
</reference>
<name>A0ACC2WIT1_9TREE</name>
<protein>
    <submittedName>
        <fullName evidence="1">Uncharacterized protein</fullName>
    </submittedName>
</protein>
<proteinExistence type="predicted"/>
<accession>A0ACC2WIT1</accession>
<keyword evidence="2" id="KW-1185">Reference proteome</keyword>
<comment type="caution">
    <text evidence="1">The sequence shown here is derived from an EMBL/GenBank/DDBJ whole genome shotgun (WGS) entry which is preliminary data.</text>
</comment>